<protein>
    <submittedName>
        <fullName evidence="3">Uncharacterized protein</fullName>
    </submittedName>
</protein>
<name>A0A061SBU1_9CHLO</name>
<accession>A0A061SBU1</accession>
<gene>
    <name evidence="3" type="ORF">TSPGSL018_10462</name>
</gene>
<sequence>LAGDKTANICPDGYVLVHGEGVESRCDEDWRPFFIVALLQALIGITSVALLALYQARQYSVFYCRPEFTNDMPIDPGLCGFSWHASMTTLLLSTVDTISDIIFIQVQIQDNACRDYSSIITISLWVLIGSSLVTFARSAAEVVVLMRDRRRVIHMFPRPSPQRPFNIMEWVWCATNSAVNVLLVLLCSVGMEPLRILPWDRPESSTKVELLEKAEFMPDWHRHRGLQPFNSAMSDSEDHRPKWLPSGHGLRMALIYASTLSFSDSTLAIFEDVAQFVLQIMFLMSCHPTESAALTTLLSVVFSMLRAGLKLASALSDDVVKQITRSISIYTMSSLHRFATRSARSHVAPSSAPAATEQGLSGTGNSRVMGDVRMSSEADKAFGSTPHSENNIYNLLTVQSFNNHDGREATGDLQHFPKH</sequence>
<reference evidence="3" key="1">
    <citation type="submission" date="2014-05" db="EMBL/GenBank/DDBJ databases">
        <title>The transcriptome of the halophilic microalga Tetraselmis sp. GSL018 isolated from the Great Salt Lake, Utah.</title>
        <authorList>
            <person name="Jinkerson R.E."/>
            <person name="D'Adamo S."/>
            <person name="Posewitz M.C."/>
        </authorList>
    </citation>
    <scope>NUCLEOTIDE SEQUENCE</scope>
    <source>
        <strain evidence="3">GSL018</strain>
    </source>
</reference>
<evidence type="ECO:0000256" key="1">
    <source>
        <dbReference type="SAM" id="MobiDB-lite"/>
    </source>
</evidence>
<proteinExistence type="predicted"/>
<feature type="region of interest" description="Disordered" evidence="1">
    <location>
        <begin position="346"/>
        <end position="369"/>
    </location>
</feature>
<keyword evidence="2" id="KW-0812">Transmembrane</keyword>
<keyword evidence="2" id="KW-0472">Membrane</keyword>
<feature type="transmembrane region" description="Helical" evidence="2">
    <location>
        <begin position="33"/>
        <end position="54"/>
    </location>
</feature>
<feature type="transmembrane region" description="Helical" evidence="2">
    <location>
        <begin position="124"/>
        <end position="146"/>
    </location>
</feature>
<organism evidence="3">
    <name type="scientific">Tetraselmis sp. GSL018</name>
    <dbReference type="NCBI Taxonomy" id="582737"/>
    <lineage>
        <taxon>Eukaryota</taxon>
        <taxon>Viridiplantae</taxon>
        <taxon>Chlorophyta</taxon>
        <taxon>core chlorophytes</taxon>
        <taxon>Chlorodendrophyceae</taxon>
        <taxon>Chlorodendrales</taxon>
        <taxon>Chlorodendraceae</taxon>
        <taxon>Tetraselmis</taxon>
    </lineage>
</organism>
<feature type="non-terminal residue" evidence="3">
    <location>
        <position position="1"/>
    </location>
</feature>
<keyword evidence="2" id="KW-1133">Transmembrane helix</keyword>
<dbReference type="EMBL" id="GBEZ01004904">
    <property type="protein sequence ID" value="JAC80350.1"/>
    <property type="molecule type" value="Transcribed_RNA"/>
</dbReference>
<evidence type="ECO:0000313" key="3">
    <source>
        <dbReference type="EMBL" id="JAC80350.1"/>
    </source>
</evidence>
<dbReference type="AlphaFoldDB" id="A0A061SBU1"/>
<evidence type="ECO:0000256" key="2">
    <source>
        <dbReference type="SAM" id="Phobius"/>
    </source>
</evidence>